<dbReference type="PANTHER" id="PTHR31465:SF15">
    <property type="entry name" value="LIPID TRANSPORTER ATNI-RELATED"/>
    <property type="match status" value="1"/>
</dbReference>
<proteinExistence type="predicted"/>
<feature type="transmembrane region" description="Helical" evidence="5">
    <location>
        <begin position="111"/>
        <end position="128"/>
    </location>
</feature>
<dbReference type="Pfam" id="PF04479">
    <property type="entry name" value="RTA1"/>
    <property type="match status" value="1"/>
</dbReference>
<dbReference type="STRING" id="91928.A0A0D2BM03"/>
<keyword evidence="2 5" id="KW-0812">Transmembrane</keyword>
<evidence type="ECO:0000256" key="3">
    <source>
        <dbReference type="ARBA" id="ARBA00022989"/>
    </source>
</evidence>
<feature type="transmembrane region" description="Helical" evidence="5">
    <location>
        <begin position="140"/>
        <end position="164"/>
    </location>
</feature>
<dbReference type="AlphaFoldDB" id="A0A0D2BM03"/>
<feature type="transmembrane region" description="Helical" evidence="5">
    <location>
        <begin position="265"/>
        <end position="285"/>
    </location>
</feature>
<dbReference type="GO" id="GO:0016020">
    <property type="term" value="C:membrane"/>
    <property type="evidence" value="ECO:0007669"/>
    <property type="project" value="UniProtKB-SubCell"/>
</dbReference>
<keyword evidence="7" id="KW-1185">Reference proteome</keyword>
<evidence type="ECO:0000256" key="2">
    <source>
        <dbReference type="ARBA" id="ARBA00022692"/>
    </source>
</evidence>
<evidence type="ECO:0000256" key="1">
    <source>
        <dbReference type="ARBA" id="ARBA00004141"/>
    </source>
</evidence>
<organism evidence="6 7">
    <name type="scientific">Exophiala spinifera</name>
    <dbReference type="NCBI Taxonomy" id="91928"/>
    <lineage>
        <taxon>Eukaryota</taxon>
        <taxon>Fungi</taxon>
        <taxon>Dikarya</taxon>
        <taxon>Ascomycota</taxon>
        <taxon>Pezizomycotina</taxon>
        <taxon>Eurotiomycetes</taxon>
        <taxon>Chaetothyriomycetidae</taxon>
        <taxon>Chaetothyriales</taxon>
        <taxon>Herpotrichiellaceae</taxon>
        <taxon>Exophiala</taxon>
    </lineage>
</organism>
<comment type="subcellular location">
    <subcellularLocation>
        <location evidence="1">Membrane</location>
        <topology evidence="1">Multi-pass membrane protein</topology>
    </subcellularLocation>
</comment>
<feature type="transmembrane region" description="Helical" evidence="5">
    <location>
        <begin position="305"/>
        <end position="324"/>
    </location>
</feature>
<feature type="transmembrane region" description="Helical" evidence="5">
    <location>
        <begin position="79"/>
        <end position="99"/>
    </location>
</feature>
<evidence type="ECO:0000313" key="6">
    <source>
        <dbReference type="EMBL" id="KIW19615.1"/>
    </source>
</evidence>
<dbReference type="GeneID" id="27327271"/>
<dbReference type="HOGENOM" id="CLU_033465_3_0_1"/>
<dbReference type="RefSeq" id="XP_016239831.1">
    <property type="nucleotide sequence ID" value="XM_016374555.1"/>
</dbReference>
<evidence type="ECO:0000256" key="5">
    <source>
        <dbReference type="SAM" id="Phobius"/>
    </source>
</evidence>
<evidence type="ECO:0008006" key="8">
    <source>
        <dbReference type="Google" id="ProtNLM"/>
    </source>
</evidence>
<gene>
    <name evidence="6" type="ORF">PV08_00188</name>
</gene>
<dbReference type="VEuPathDB" id="FungiDB:PV08_00188"/>
<evidence type="ECO:0000256" key="4">
    <source>
        <dbReference type="ARBA" id="ARBA00023136"/>
    </source>
</evidence>
<keyword evidence="4 5" id="KW-0472">Membrane</keyword>
<accession>A0A0D2BM03</accession>
<dbReference type="InterPro" id="IPR007568">
    <property type="entry name" value="RTA1"/>
</dbReference>
<name>A0A0D2BM03_9EURO</name>
<protein>
    <recommendedName>
        <fullName evidence="8">RTA1 domain-containing protein</fullName>
    </recommendedName>
</protein>
<dbReference type="EMBL" id="KN847492">
    <property type="protein sequence ID" value="KIW19615.1"/>
    <property type="molecule type" value="Genomic_DNA"/>
</dbReference>
<evidence type="ECO:0000313" key="7">
    <source>
        <dbReference type="Proteomes" id="UP000053328"/>
    </source>
</evidence>
<sequence>MLQFREEATPTPTTSTPSTLGIVYFTSTEVITINGGVTNNHVTIAPQTIQIAIPTCLQTITPDKNGYVPPGTCNALWDYYPSFGAALVFAILFGILILVHIWQAVAYKKKFCWVIIMAAFWETIAFTFRALSTRRQQNVAIYLVFQIFILLAPLWVNAFDYMVLGRLIHFFAPGHTLFSIPASTLAAGFVSLDFVSFVIQLVGGSWAGPTASKARQMQGIHVYMGGIGLQQFFILVFVGLAIKFQREVTKTEKHQIPAATSAKEWRPLLYALYATLGLITVRIMFRLVQFSSGSTSSNPLVSSEACFYLLEAVPMLLALLCFNIKHPGTVLVGPESELPGFMATVKTTWLKKKTVRSVGQTLQGGEFHELPTRTHYPSTLTASGRYERLN</sequence>
<keyword evidence="3 5" id="KW-1133">Transmembrane helix</keyword>
<feature type="transmembrane region" description="Helical" evidence="5">
    <location>
        <begin position="176"/>
        <end position="202"/>
    </location>
</feature>
<dbReference type="Proteomes" id="UP000053328">
    <property type="component" value="Unassembled WGS sequence"/>
</dbReference>
<dbReference type="PANTHER" id="PTHR31465">
    <property type="entry name" value="PROTEIN RTA1-RELATED"/>
    <property type="match status" value="1"/>
</dbReference>
<reference evidence="6 7" key="1">
    <citation type="submission" date="2015-01" db="EMBL/GenBank/DDBJ databases">
        <title>The Genome Sequence of Exophiala spinifera CBS89968.</title>
        <authorList>
            <consortium name="The Broad Institute Genomics Platform"/>
            <person name="Cuomo C."/>
            <person name="de Hoog S."/>
            <person name="Gorbushina A."/>
            <person name="Stielow B."/>
            <person name="Teixiera M."/>
            <person name="Abouelleil A."/>
            <person name="Chapman S.B."/>
            <person name="Priest M."/>
            <person name="Young S.K."/>
            <person name="Wortman J."/>
            <person name="Nusbaum C."/>
            <person name="Birren B."/>
        </authorList>
    </citation>
    <scope>NUCLEOTIDE SEQUENCE [LARGE SCALE GENOMIC DNA]</scope>
    <source>
        <strain evidence="6 7">CBS 89968</strain>
    </source>
</reference>
<feature type="transmembrane region" description="Helical" evidence="5">
    <location>
        <begin position="222"/>
        <end position="244"/>
    </location>
</feature>
<dbReference type="OrthoDB" id="5384040at2759"/>